<dbReference type="InterPro" id="IPR011962">
    <property type="entry name" value="dCTP_deaminase"/>
</dbReference>
<dbReference type="SUPFAM" id="SSF51283">
    <property type="entry name" value="dUTPase-like"/>
    <property type="match status" value="1"/>
</dbReference>
<dbReference type="Proteomes" id="UP001501175">
    <property type="component" value="Unassembled WGS sequence"/>
</dbReference>
<dbReference type="InterPro" id="IPR033704">
    <property type="entry name" value="dUTPase_trimeric"/>
</dbReference>
<dbReference type="EMBL" id="BAABHD010000065">
    <property type="protein sequence ID" value="GAA4461704.1"/>
    <property type="molecule type" value="Genomic_DNA"/>
</dbReference>
<dbReference type="PANTHER" id="PTHR42680:SF3">
    <property type="entry name" value="DCTP DEAMINASE"/>
    <property type="match status" value="1"/>
</dbReference>
<protein>
    <recommendedName>
        <fullName evidence="6">dUTPase-like domain-containing protein</fullName>
    </recommendedName>
</protein>
<evidence type="ECO:0000313" key="4">
    <source>
        <dbReference type="EMBL" id="GAA4461704.1"/>
    </source>
</evidence>
<dbReference type="RefSeq" id="WP_345245829.1">
    <property type="nucleotide sequence ID" value="NZ_BAABHD010000065.1"/>
</dbReference>
<evidence type="ECO:0000256" key="2">
    <source>
        <dbReference type="ARBA" id="ARBA00023080"/>
    </source>
</evidence>
<evidence type="ECO:0000313" key="5">
    <source>
        <dbReference type="Proteomes" id="UP001501175"/>
    </source>
</evidence>
<name>A0ABP8N5K8_9BACT</name>
<reference evidence="5" key="1">
    <citation type="journal article" date="2019" name="Int. J. Syst. Evol. Microbiol.">
        <title>The Global Catalogue of Microorganisms (GCM) 10K type strain sequencing project: providing services to taxonomists for standard genome sequencing and annotation.</title>
        <authorList>
            <consortium name="The Broad Institute Genomics Platform"/>
            <consortium name="The Broad Institute Genome Sequencing Center for Infectious Disease"/>
            <person name="Wu L."/>
            <person name="Ma J."/>
        </authorList>
    </citation>
    <scope>NUCLEOTIDE SEQUENCE [LARGE SCALE GENOMIC DNA]</scope>
    <source>
        <strain evidence="5">JCM 17927</strain>
    </source>
</reference>
<keyword evidence="2" id="KW-0546">Nucleotide metabolism</keyword>
<dbReference type="Gene3D" id="2.70.40.10">
    <property type="match status" value="1"/>
</dbReference>
<gene>
    <name evidence="4" type="ORF">GCM10023189_37450</name>
</gene>
<keyword evidence="3" id="KW-0472">Membrane</keyword>
<evidence type="ECO:0008006" key="6">
    <source>
        <dbReference type="Google" id="ProtNLM"/>
    </source>
</evidence>
<keyword evidence="3" id="KW-1133">Transmembrane helix</keyword>
<dbReference type="Pfam" id="PF22769">
    <property type="entry name" value="DCD"/>
    <property type="match status" value="1"/>
</dbReference>
<comment type="caution">
    <text evidence="4">The sequence shown here is derived from an EMBL/GenBank/DDBJ whole genome shotgun (WGS) entry which is preliminary data.</text>
</comment>
<keyword evidence="1" id="KW-0378">Hydrolase</keyword>
<keyword evidence="5" id="KW-1185">Reference proteome</keyword>
<keyword evidence="3" id="KW-0812">Transmembrane</keyword>
<dbReference type="CDD" id="cd07557">
    <property type="entry name" value="trimeric_dUTPase"/>
    <property type="match status" value="1"/>
</dbReference>
<dbReference type="InterPro" id="IPR036157">
    <property type="entry name" value="dUTPase-like_sf"/>
</dbReference>
<sequence length="222" mass="24535">MKEDAKEWDTALSPIQPTSIDVRVKNIFIPGKKKKSRGGSEEPLDQSSIATGGTVIVETMETLSLPSNISAIVFPPNSVSSKGILVTNPGHIDPGYEGNIKFTLLNMSKEPFALKRGDVIGTILFFLLDSDVRSDYKSRVKQTDSNKGIQDLNETLAHDFVNINERIKEKLNKELTRYSLITTVIVGLLGVLATTASTYLNNSSNAKFSERLRTCLKMERWG</sequence>
<organism evidence="4 5">
    <name type="scientific">Nibrella saemangeumensis</name>
    <dbReference type="NCBI Taxonomy" id="1084526"/>
    <lineage>
        <taxon>Bacteria</taxon>
        <taxon>Pseudomonadati</taxon>
        <taxon>Bacteroidota</taxon>
        <taxon>Cytophagia</taxon>
        <taxon>Cytophagales</taxon>
        <taxon>Spirosomataceae</taxon>
        <taxon>Nibrella</taxon>
    </lineage>
</organism>
<evidence type="ECO:0000256" key="3">
    <source>
        <dbReference type="SAM" id="Phobius"/>
    </source>
</evidence>
<dbReference type="PANTHER" id="PTHR42680">
    <property type="entry name" value="DCTP DEAMINASE"/>
    <property type="match status" value="1"/>
</dbReference>
<feature type="transmembrane region" description="Helical" evidence="3">
    <location>
        <begin position="178"/>
        <end position="200"/>
    </location>
</feature>
<proteinExistence type="predicted"/>
<evidence type="ECO:0000256" key="1">
    <source>
        <dbReference type="ARBA" id="ARBA00022801"/>
    </source>
</evidence>
<accession>A0ABP8N5K8</accession>